<keyword evidence="2" id="KW-1133">Transmembrane helix</keyword>
<sequence>MRARDSQLGLFAGPPVEVGVTMYVLSIGSVSEVLMVLATVNSRLSRSLRLWPPRPSSPRYEAASMRIGADSSAGDTPLF</sequence>
<comment type="caution">
    <text evidence="3">The sequence shown here is derived from an EMBL/GenBank/DDBJ whole genome shotgun (WGS) entry which is preliminary data.</text>
</comment>
<gene>
    <name evidence="3" type="primary">jg175</name>
    <name evidence="3" type="ORF">PAEG_LOCUS6443</name>
</gene>
<keyword evidence="2" id="KW-0472">Membrane</keyword>
<dbReference type="EMBL" id="CAKXAJ010019816">
    <property type="protein sequence ID" value="CAH2218861.1"/>
    <property type="molecule type" value="Genomic_DNA"/>
</dbReference>
<dbReference type="OrthoDB" id="7449779at2759"/>
<reference evidence="3" key="1">
    <citation type="submission" date="2022-03" db="EMBL/GenBank/DDBJ databases">
        <authorList>
            <person name="Lindestad O."/>
        </authorList>
    </citation>
    <scope>NUCLEOTIDE SEQUENCE</scope>
</reference>
<accession>A0A8S4QWT5</accession>
<evidence type="ECO:0000313" key="4">
    <source>
        <dbReference type="Proteomes" id="UP000838756"/>
    </source>
</evidence>
<protein>
    <submittedName>
        <fullName evidence="3">Jg175 protein</fullName>
    </submittedName>
</protein>
<feature type="region of interest" description="Disordered" evidence="1">
    <location>
        <begin position="54"/>
        <end position="79"/>
    </location>
</feature>
<evidence type="ECO:0000313" key="3">
    <source>
        <dbReference type="EMBL" id="CAH2218861.1"/>
    </source>
</evidence>
<keyword evidence="4" id="KW-1185">Reference proteome</keyword>
<proteinExistence type="predicted"/>
<evidence type="ECO:0000256" key="2">
    <source>
        <dbReference type="SAM" id="Phobius"/>
    </source>
</evidence>
<organism evidence="3 4">
    <name type="scientific">Pararge aegeria aegeria</name>
    <dbReference type="NCBI Taxonomy" id="348720"/>
    <lineage>
        <taxon>Eukaryota</taxon>
        <taxon>Metazoa</taxon>
        <taxon>Ecdysozoa</taxon>
        <taxon>Arthropoda</taxon>
        <taxon>Hexapoda</taxon>
        <taxon>Insecta</taxon>
        <taxon>Pterygota</taxon>
        <taxon>Neoptera</taxon>
        <taxon>Endopterygota</taxon>
        <taxon>Lepidoptera</taxon>
        <taxon>Glossata</taxon>
        <taxon>Ditrysia</taxon>
        <taxon>Papilionoidea</taxon>
        <taxon>Nymphalidae</taxon>
        <taxon>Satyrinae</taxon>
        <taxon>Satyrini</taxon>
        <taxon>Parargina</taxon>
        <taxon>Pararge</taxon>
    </lineage>
</organism>
<dbReference type="AlphaFoldDB" id="A0A8S4QWT5"/>
<dbReference type="Proteomes" id="UP000838756">
    <property type="component" value="Unassembled WGS sequence"/>
</dbReference>
<feature type="transmembrane region" description="Helical" evidence="2">
    <location>
        <begin position="20"/>
        <end position="40"/>
    </location>
</feature>
<keyword evidence="2" id="KW-0812">Transmembrane</keyword>
<name>A0A8S4QWT5_9NEOP</name>
<evidence type="ECO:0000256" key="1">
    <source>
        <dbReference type="SAM" id="MobiDB-lite"/>
    </source>
</evidence>